<organism evidence="1 2">
    <name type="scientific">Leucobacter coleopterorum</name>
    <dbReference type="NCBI Taxonomy" id="2714933"/>
    <lineage>
        <taxon>Bacteria</taxon>
        <taxon>Bacillati</taxon>
        <taxon>Actinomycetota</taxon>
        <taxon>Actinomycetes</taxon>
        <taxon>Micrococcales</taxon>
        <taxon>Microbacteriaceae</taxon>
        <taxon>Leucobacter</taxon>
    </lineage>
</organism>
<dbReference type="PANTHER" id="PTHR45982">
    <property type="entry name" value="REGULATOR OF CHROMOSOME CONDENSATION"/>
    <property type="match status" value="1"/>
</dbReference>
<dbReference type="PANTHER" id="PTHR45982:SF1">
    <property type="entry name" value="REGULATOR OF CHROMOSOME CONDENSATION"/>
    <property type="match status" value="1"/>
</dbReference>
<accession>A0ABX6JUI2</accession>
<dbReference type="InterPro" id="IPR009091">
    <property type="entry name" value="RCC1/BLIP-II"/>
</dbReference>
<evidence type="ECO:0000313" key="2">
    <source>
        <dbReference type="Proteomes" id="UP000503441"/>
    </source>
</evidence>
<keyword evidence="2" id="KW-1185">Reference proteome</keyword>
<gene>
    <name evidence="1" type="ORF">G7066_02830</name>
</gene>
<name>A0ABX6JUI2_9MICO</name>
<dbReference type="EMBL" id="CP049933">
    <property type="protein sequence ID" value="QIM17883.1"/>
    <property type="molecule type" value="Genomic_DNA"/>
</dbReference>
<sequence length="184" mass="19059">MKFTQISAGLSFSLALGADGNTYAWGYSPDGQVGNGTNADSLLPVVVSSEGVEFTQVSAGATAALALDSDGNAYAWGKNDAGQLGDGTTTDRFTPVRVNTGGVTFTQINSAASISLGLTSEGNIYAWGKSSTGIPTDSPSRSKQMSSMKRSVRLAVVQRSVRAASFMIGGITPRERRGRLLSPV</sequence>
<dbReference type="Gene3D" id="2.130.10.30">
    <property type="entry name" value="Regulator of chromosome condensation 1/beta-lactamase-inhibitor protein II"/>
    <property type="match status" value="1"/>
</dbReference>
<dbReference type="InterPro" id="IPR000408">
    <property type="entry name" value="Reg_chr_condens"/>
</dbReference>
<evidence type="ECO:0008006" key="3">
    <source>
        <dbReference type="Google" id="ProtNLM"/>
    </source>
</evidence>
<dbReference type="InterPro" id="IPR051553">
    <property type="entry name" value="Ran_GTPase-activating"/>
</dbReference>
<dbReference type="PRINTS" id="PR00633">
    <property type="entry name" value="RCCNDNSATION"/>
</dbReference>
<evidence type="ECO:0000313" key="1">
    <source>
        <dbReference type="EMBL" id="QIM17883.1"/>
    </source>
</evidence>
<dbReference type="Proteomes" id="UP000503441">
    <property type="component" value="Chromosome"/>
</dbReference>
<proteinExistence type="predicted"/>
<protein>
    <recommendedName>
        <fullName evidence="3">Regulator of chromosome condensation (RCC1) repeat-containing protein</fullName>
    </recommendedName>
</protein>
<dbReference type="PROSITE" id="PS50012">
    <property type="entry name" value="RCC1_3"/>
    <property type="match status" value="2"/>
</dbReference>
<reference evidence="1 2" key="1">
    <citation type="submission" date="2020-03" db="EMBL/GenBank/DDBJ databases">
        <title>Leucobacter sp. nov., isolated from beetles.</title>
        <authorList>
            <person name="Hyun D.-W."/>
            <person name="Bae J.-W."/>
        </authorList>
    </citation>
    <scope>NUCLEOTIDE SEQUENCE [LARGE SCALE GENOMIC DNA]</scope>
    <source>
        <strain evidence="1 2">HDW9A</strain>
    </source>
</reference>
<dbReference type="SUPFAM" id="SSF50985">
    <property type="entry name" value="RCC1/BLIP-II"/>
    <property type="match status" value="1"/>
</dbReference>
<dbReference type="Pfam" id="PF00415">
    <property type="entry name" value="RCC1"/>
    <property type="match status" value="2"/>
</dbReference>